<feature type="region of interest" description="Disordered" evidence="1">
    <location>
        <begin position="636"/>
        <end position="660"/>
    </location>
</feature>
<accession>A0A6S7IGV4</accession>
<dbReference type="CDD" id="cd01650">
    <property type="entry name" value="RT_nLTR_like"/>
    <property type="match status" value="1"/>
</dbReference>
<feature type="compositionally biased region" description="Basic and acidic residues" evidence="1">
    <location>
        <begin position="698"/>
        <end position="714"/>
    </location>
</feature>
<evidence type="ECO:0000256" key="1">
    <source>
        <dbReference type="SAM" id="MobiDB-lite"/>
    </source>
</evidence>
<feature type="compositionally biased region" description="Polar residues" evidence="1">
    <location>
        <begin position="639"/>
        <end position="650"/>
    </location>
</feature>
<feature type="compositionally biased region" description="Polar residues" evidence="1">
    <location>
        <begin position="688"/>
        <end position="697"/>
    </location>
</feature>
<feature type="region of interest" description="Disordered" evidence="1">
    <location>
        <begin position="680"/>
        <end position="805"/>
    </location>
</feature>
<dbReference type="SUPFAM" id="SSF56672">
    <property type="entry name" value="DNA/RNA polymerases"/>
    <property type="match status" value="1"/>
</dbReference>
<gene>
    <name evidence="2" type="ORF">PACLA_8A059472</name>
</gene>
<organism evidence="2 3">
    <name type="scientific">Paramuricea clavata</name>
    <name type="common">Red gorgonian</name>
    <name type="synonym">Violescent sea-whip</name>
    <dbReference type="NCBI Taxonomy" id="317549"/>
    <lineage>
        <taxon>Eukaryota</taxon>
        <taxon>Metazoa</taxon>
        <taxon>Cnidaria</taxon>
        <taxon>Anthozoa</taxon>
        <taxon>Octocorallia</taxon>
        <taxon>Malacalcyonacea</taxon>
        <taxon>Plexauridae</taxon>
        <taxon>Paramuricea</taxon>
    </lineage>
</organism>
<dbReference type="InterPro" id="IPR043502">
    <property type="entry name" value="DNA/RNA_pol_sf"/>
</dbReference>
<keyword evidence="3" id="KW-1185">Reference proteome</keyword>
<sequence length="820" mass="92489">MGINASIFHSKREHKGDTLFDHAKANGAEDNCETPDYGQCKILFANPENILSDISKMLMKSDLSRSKATGLDKISSRLLRECPDLIAESLSYIFNRSIVSGVFPDEWKHAKVAPIHKQGKRNCPDNYRPISIVSVVAKVFERIIYDQLYLFLSENSLLTNCQSGFRGLHSTVTALLEATNDWAYNIDHGSVNAVLFLDFRKAFDTVDHEILLGKLNSYGINGVAGIWFRSYLSERKQNCFVNGHFSTNRLLRCGVPQGTILGPLLFLIYINDLPNCLSHSRARMYADDTHLTYASNDIDDIDHHFNEDLAKKDGVGIFVKQRRCCCLCDGNSEKNYLDGSKSEESVVKRKVRTLSASQVSKLYKEIQEVMSSFKSDKNSNKYNLMYCQTELPPASTLMEAVMDEGHALLSSDNIDFELADKTSTNVADQVKYINDSNSLTINGKSCDEFKTQLIHLNKQLQLESEDTNAACVSGNGEIPINFDEEAVSNESENQISTGQLNEYESLLNTVRSLEAKLESRINDLASEVHETRLELHVEKIARGNLEAEYTKLASEALEIRSELDIRNLTRDENEIIKSRDESISTVFNKGFLVKENASLKDENALLKQQINNYVQMYYIGLENKASWNVVNNHKRSQIGRGSSKNYSTIGPSGDIRDKDGETRIKNQYIVLSDDIDNSEASEDDSVILKSTQVPQNKEIQDTSKERPKDPKHGCVAEIPNTTKTKEKLSLQQKGLGKNQMSESDDKAAQSKANKQRSQQINQEQKKYKNKKQKVKNNEQKAKENEQTREAHKASEEITAERQRTKETVVIAGDSIIKYVK</sequence>
<dbReference type="EMBL" id="CACRXK020009318">
    <property type="protein sequence ID" value="CAB4016926.1"/>
    <property type="molecule type" value="Genomic_DNA"/>
</dbReference>
<reference evidence="2" key="1">
    <citation type="submission" date="2020-04" db="EMBL/GenBank/DDBJ databases">
        <authorList>
            <person name="Alioto T."/>
            <person name="Alioto T."/>
            <person name="Gomez Garrido J."/>
        </authorList>
    </citation>
    <scope>NUCLEOTIDE SEQUENCE</scope>
    <source>
        <strain evidence="2">A484AB</strain>
    </source>
</reference>
<dbReference type="InterPro" id="IPR000477">
    <property type="entry name" value="RT_dom"/>
</dbReference>
<dbReference type="PROSITE" id="PS50878">
    <property type="entry name" value="RT_POL"/>
    <property type="match status" value="1"/>
</dbReference>
<evidence type="ECO:0000313" key="3">
    <source>
        <dbReference type="Proteomes" id="UP001152795"/>
    </source>
</evidence>
<dbReference type="Pfam" id="PF00078">
    <property type="entry name" value="RVT_1"/>
    <property type="match status" value="1"/>
</dbReference>
<name>A0A6S7IGV4_PARCT</name>
<dbReference type="OrthoDB" id="445826at2759"/>
<feature type="compositionally biased region" description="Basic and acidic residues" evidence="1">
    <location>
        <begin position="775"/>
        <end position="805"/>
    </location>
</feature>
<evidence type="ECO:0000313" key="2">
    <source>
        <dbReference type="EMBL" id="CAB4016926.1"/>
    </source>
</evidence>
<protein>
    <submittedName>
        <fullName evidence="2">Uncharacterized protein</fullName>
    </submittedName>
</protein>
<feature type="non-terminal residue" evidence="2">
    <location>
        <position position="1"/>
    </location>
</feature>
<proteinExistence type="predicted"/>
<dbReference type="AlphaFoldDB" id="A0A6S7IGV4"/>
<comment type="caution">
    <text evidence="2">The sequence shown here is derived from an EMBL/GenBank/DDBJ whole genome shotgun (WGS) entry which is preliminary data.</text>
</comment>
<dbReference type="PANTHER" id="PTHR19446">
    <property type="entry name" value="REVERSE TRANSCRIPTASES"/>
    <property type="match status" value="1"/>
</dbReference>
<dbReference type="Proteomes" id="UP001152795">
    <property type="component" value="Unassembled WGS sequence"/>
</dbReference>